<reference evidence="9 10" key="1">
    <citation type="journal article" date="2007" name="Genome Res.">
        <title>Genome characteristics of facultatively symbiotic Frankia sp. strains reflect host range and host plant biogeography.</title>
        <authorList>
            <person name="Normand P."/>
            <person name="Lapierre P."/>
            <person name="Tisa L.S."/>
            <person name="Gogarten J.P."/>
            <person name="Alloisio N."/>
            <person name="Bagnarol E."/>
            <person name="Bassi C.A."/>
            <person name="Berry A.M."/>
            <person name="Bickhart D.M."/>
            <person name="Choisne N."/>
            <person name="Couloux A."/>
            <person name="Cournoyer B."/>
            <person name="Cruveiller S."/>
            <person name="Daubin V."/>
            <person name="Demange N."/>
            <person name="Francino M.P."/>
            <person name="Goltsman E."/>
            <person name="Huang Y."/>
            <person name="Kopp O.R."/>
            <person name="Labarre L."/>
            <person name="Lapidus A."/>
            <person name="Lavire C."/>
            <person name="Marechal J."/>
            <person name="Martinez M."/>
            <person name="Mastronunzio J.E."/>
            <person name="Mullin B.C."/>
            <person name="Niemann J."/>
            <person name="Pujic P."/>
            <person name="Rawnsley T."/>
            <person name="Rouy Z."/>
            <person name="Schenowitz C."/>
            <person name="Sellstedt A."/>
            <person name="Tavares F."/>
            <person name="Tomkins J.P."/>
            <person name="Vallenet D."/>
            <person name="Valverde C."/>
            <person name="Wall L.G."/>
            <person name="Wang Y."/>
            <person name="Medigue C."/>
            <person name="Benson D.R."/>
        </authorList>
    </citation>
    <scope>NUCLEOTIDE SEQUENCE [LARGE SCALE GENOMIC DNA]</scope>
    <source>
        <strain evidence="10">DSM 45986 / CECT 9034 / ACN14a</strain>
    </source>
</reference>
<dbReference type="Gene3D" id="3.40.50.300">
    <property type="entry name" value="P-loop containing nucleotide triphosphate hydrolases"/>
    <property type="match status" value="1"/>
</dbReference>
<dbReference type="PANTHER" id="PTHR31153:SF1">
    <property type="entry name" value="CALMODULIN CALCIUM-DEPENDENT NAD KINASE"/>
    <property type="match status" value="1"/>
</dbReference>
<keyword evidence="10" id="KW-1185">Reference proteome</keyword>
<dbReference type="AlphaFoldDB" id="Q0RHL3"/>
<gene>
    <name evidence="9" type="ordered locus">FRAAL4371</name>
</gene>
<dbReference type="GO" id="GO:0005524">
    <property type="term" value="F:ATP binding"/>
    <property type="evidence" value="ECO:0007669"/>
    <property type="project" value="UniProtKB-KW"/>
</dbReference>
<dbReference type="InterPro" id="IPR027417">
    <property type="entry name" value="P-loop_NTPase"/>
</dbReference>
<feature type="region of interest" description="Disordered" evidence="7">
    <location>
        <begin position="465"/>
        <end position="503"/>
    </location>
</feature>
<evidence type="ECO:0000313" key="10">
    <source>
        <dbReference type="Proteomes" id="UP000000657"/>
    </source>
</evidence>
<dbReference type="Proteomes" id="UP000000657">
    <property type="component" value="Chromosome"/>
</dbReference>
<dbReference type="SUPFAM" id="SSF52540">
    <property type="entry name" value="P-loop containing nucleoside triphosphate hydrolases"/>
    <property type="match status" value="1"/>
</dbReference>
<feature type="compositionally biased region" description="Basic and acidic residues" evidence="7">
    <location>
        <begin position="218"/>
        <end position="237"/>
    </location>
</feature>
<comment type="similarity">
    <text evidence="1">Belongs to the zeta toxin family.</text>
</comment>
<organism evidence="9 10">
    <name type="scientific">Frankia alni (strain DSM 45986 / CECT 9034 / ACN14a)</name>
    <dbReference type="NCBI Taxonomy" id="326424"/>
    <lineage>
        <taxon>Bacteria</taxon>
        <taxon>Bacillati</taxon>
        <taxon>Actinomycetota</taxon>
        <taxon>Actinomycetes</taxon>
        <taxon>Frankiales</taxon>
        <taxon>Frankiaceae</taxon>
        <taxon>Frankia</taxon>
    </lineage>
</organism>
<evidence type="ECO:0000259" key="8">
    <source>
        <dbReference type="Pfam" id="PF06414"/>
    </source>
</evidence>
<evidence type="ECO:0000256" key="2">
    <source>
        <dbReference type="ARBA" id="ARBA00011963"/>
    </source>
</evidence>
<evidence type="ECO:0000256" key="1">
    <source>
        <dbReference type="ARBA" id="ARBA00009104"/>
    </source>
</evidence>
<feature type="compositionally biased region" description="Low complexity" evidence="7">
    <location>
        <begin position="190"/>
        <end position="204"/>
    </location>
</feature>
<evidence type="ECO:0000313" key="9">
    <source>
        <dbReference type="EMBL" id="CAJ63013.1"/>
    </source>
</evidence>
<comment type="catalytic activity">
    <reaction evidence="6">
        <text>UDP-N-acetyl-alpha-D-glucosamine + ATP = UDP-N-acetyl-alpha-D-glucosamine 3'-phosphate + ADP + H(+)</text>
        <dbReference type="Rhea" id="RHEA:32671"/>
        <dbReference type="ChEBI" id="CHEBI:15378"/>
        <dbReference type="ChEBI" id="CHEBI:30616"/>
        <dbReference type="ChEBI" id="CHEBI:57705"/>
        <dbReference type="ChEBI" id="CHEBI:64353"/>
        <dbReference type="ChEBI" id="CHEBI:456216"/>
        <dbReference type="EC" id="2.7.1.176"/>
    </reaction>
</comment>
<feature type="region of interest" description="Disordered" evidence="7">
    <location>
        <begin position="77"/>
        <end position="237"/>
    </location>
</feature>
<evidence type="ECO:0000256" key="5">
    <source>
        <dbReference type="ARBA" id="ARBA00032897"/>
    </source>
</evidence>
<dbReference type="STRING" id="326424.FRAAL4371"/>
<dbReference type="Pfam" id="PF06414">
    <property type="entry name" value="Zeta_toxin"/>
    <property type="match status" value="1"/>
</dbReference>
<evidence type="ECO:0000256" key="7">
    <source>
        <dbReference type="SAM" id="MobiDB-lite"/>
    </source>
</evidence>
<dbReference type="InterPro" id="IPR044802">
    <property type="entry name" value="NADKc-like"/>
</dbReference>
<protein>
    <recommendedName>
        <fullName evidence="5">UDP-N-acetylglucosamine kinase</fullName>
        <ecNumber evidence="2">2.7.1.176</ecNumber>
    </recommendedName>
    <alternativeName>
        <fullName evidence="5">UDP-N-acetylglucosamine kinase</fullName>
    </alternativeName>
</protein>
<keyword evidence="4" id="KW-0067">ATP-binding</keyword>
<dbReference type="eggNOG" id="COG4185">
    <property type="taxonomic scope" value="Bacteria"/>
</dbReference>
<proteinExistence type="inferred from homology"/>
<dbReference type="PANTHER" id="PTHR31153">
    <property type="entry name" value="CALMODULIN CALCIUM-DEPENDENT NAD KINASE"/>
    <property type="match status" value="1"/>
</dbReference>
<evidence type="ECO:0000256" key="6">
    <source>
        <dbReference type="ARBA" id="ARBA00048178"/>
    </source>
</evidence>
<evidence type="ECO:0000256" key="4">
    <source>
        <dbReference type="ARBA" id="ARBA00022840"/>
    </source>
</evidence>
<feature type="compositionally biased region" description="Low complexity" evidence="7">
    <location>
        <begin position="104"/>
        <end position="118"/>
    </location>
</feature>
<sequence>MLHVQWRPELRNGVATESLKIDDYEDDGIGFSVPPKELWSPGCINGLMLAPGEMHDTSILGQTAAMTPAEIHRAENAAEQVETGDAPRTRDQDRRLQLDRKLSLLDPARAAARPAGDGQPDQAAAPEETTERGNRTPGGEKRPPGKHSTGENADIESRGGAPPAQRDSSGRGEYSGTAASTHTDARADTTPRAPTERATAPDARSAVRWAAREAPPALERDDPRLTPRDTDNSPERLALRQKIVTDLLGDVQPPERGRPALYLLGGGGGSGKSRLAAGLTEKTILPAENVVRLDPDDVKRRIPEFEEIRKLRDPRAADVVHEESSTLTRQAFAEALDRGVDIIFDSVLADAEKGIARIDAAKARGYQVHLYGAIADVETAIQRAMARGEETGRYVPVDRLLAAHRGFAEAFDRYIDRVDTAVLFDTNGDEKVIAVKELGGEFTIVDQTGWQNFLRKRDINPAATGPASLYGDAGPHSTAAHDQPPRDIAVAEPKTVVEGDDHA</sequence>
<dbReference type="KEGG" id="fal:FRAAL4371"/>
<name>Q0RHL3_FRAAA</name>
<evidence type="ECO:0000256" key="3">
    <source>
        <dbReference type="ARBA" id="ARBA00022741"/>
    </source>
</evidence>
<keyword evidence="3" id="KW-0547">Nucleotide-binding</keyword>
<dbReference type="HOGENOM" id="CLU_608010_0_0_11"/>
<feature type="domain" description="Zeta toxin" evidence="8">
    <location>
        <begin position="247"/>
        <end position="427"/>
    </location>
</feature>
<dbReference type="GO" id="GO:0016301">
    <property type="term" value="F:kinase activity"/>
    <property type="evidence" value="ECO:0007669"/>
    <property type="project" value="InterPro"/>
</dbReference>
<dbReference type="EC" id="2.7.1.176" evidence="2"/>
<dbReference type="InterPro" id="IPR010488">
    <property type="entry name" value="Zeta_toxin_domain"/>
</dbReference>
<dbReference type="EMBL" id="CT573213">
    <property type="protein sequence ID" value="CAJ63013.1"/>
    <property type="molecule type" value="Genomic_DNA"/>
</dbReference>
<feature type="compositionally biased region" description="Basic and acidic residues" evidence="7">
    <location>
        <begin position="129"/>
        <end position="143"/>
    </location>
</feature>
<feature type="compositionally biased region" description="Basic and acidic residues" evidence="7">
    <location>
        <begin position="85"/>
        <end position="103"/>
    </location>
</feature>
<accession>Q0RHL3</accession>